<name>A0ABW2N2Y2_9ACTN</name>
<comment type="caution">
    <text evidence="6">The sequence shown here is derived from an EMBL/GenBank/DDBJ whole genome shotgun (WGS) entry which is preliminary data.</text>
</comment>
<proteinExistence type="inferred from homology"/>
<dbReference type="InterPro" id="IPR013762">
    <property type="entry name" value="Integrase-like_cat_sf"/>
</dbReference>
<evidence type="ECO:0000256" key="2">
    <source>
        <dbReference type="ARBA" id="ARBA00022908"/>
    </source>
</evidence>
<dbReference type="Pfam" id="PF22022">
    <property type="entry name" value="Phage_int_M"/>
    <property type="match status" value="1"/>
</dbReference>
<comment type="similarity">
    <text evidence="1">Belongs to the 'phage' integrase family.</text>
</comment>
<dbReference type="CDD" id="cd01189">
    <property type="entry name" value="INT_ICEBs1_C_like"/>
    <property type="match status" value="1"/>
</dbReference>
<dbReference type="PANTHER" id="PTHR30629">
    <property type="entry name" value="PROPHAGE INTEGRASE"/>
    <property type="match status" value="1"/>
</dbReference>
<reference evidence="7" key="1">
    <citation type="journal article" date="2019" name="Int. J. Syst. Evol. Microbiol.">
        <title>The Global Catalogue of Microorganisms (GCM) 10K type strain sequencing project: providing services to taxonomists for standard genome sequencing and annotation.</title>
        <authorList>
            <consortium name="The Broad Institute Genomics Platform"/>
            <consortium name="The Broad Institute Genome Sequencing Center for Infectious Disease"/>
            <person name="Wu L."/>
            <person name="Ma J."/>
        </authorList>
    </citation>
    <scope>NUCLEOTIDE SEQUENCE [LARGE SCALE GENOMIC DNA]</scope>
    <source>
        <strain evidence="7">FCH27</strain>
    </source>
</reference>
<dbReference type="RefSeq" id="WP_255890907.1">
    <property type="nucleotide sequence ID" value="NZ_JAFMZM010000004.1"/>
</dbReference>
<evidence type="ECO:0000313" key="7">
    <source>
        <dbReference type="Proteomes" id="UP001596524"/>
    </source>
</evidence>
<accession>A0ABW2N2Y2</accession>
<keyword evidence="2" id="KW-0229">DNA integration</keyword>
<dbReference type="SUPFAM" id="SSF56349">
    <property type="entry name" value="DNA breaking-rejoining enzymes"/>
    <property type="match status" value="1"/>
</dbReference>
<dbReference type="Proteomes" id="UP001596524">
    <property type="component" value="Unassembled WGS sequence"/>
</dbReference>
<dbReference type="Pfam" id="PF00589">
    <property type="entry name" value="Phage_integrase"/>
    <property type="match status" value="1"/>
</dbReference>
<protein>
    <submittedName>
        <fullName evidence="6">Tyrosine recombinase XerC</fullName>
    </submittedName>
</protein>
<dbReference type="InterPro" id="IPR010998">
    <property type="entry name" value="Integrase_recombinase_N"/>
</dbReference>
<keyword evidence="3" id="KW-0238">DNA-binding</keyword>
<dbReference type="InterPro" id="IPR053876">
    <property type="entry name" value="Phage_int_M"/>
</dbReference>
<dbReference type="Gene3D" id="1.10.443.10">
    <property type="entry name" value="Intergrase catalytic core"/>
    <property type="match status" value="1"/>
</dbReference>
<evidence type="ECO:0000313" key="6">
    <source>
        <dbReference type="EMBL" id="MFC7361323.1"/>
    </source>
</evidence>
<sequence length="383" mass="42353">MRTGRPPLTVGTWGDISTLRMPNGSWRARARYRDYDGTVTQIARFRPTRTEAISALKLAITERQDPTASALTGHMRVKLLIEVYLEDVATRASLAPTSRERYAKLAVDLIKPGMGDLQVREITVPAINRFLAAIARKHGYGTAKMTRSVLSGMVQLAIDHGALRDNPVRQARRLEAPRRQSPRALSVAEHAELLDKVAADRKARELDLVDLIEFLSATGTRIGEASAVRTRYLDLDAGVVEITATTIDGGIQEWTKTDAGWRVLALPPHVVATLRRRIADPAINTDEVLFPSPLGRVRNRSNTTGELRRLFDRIGFDWVTSHTFRKTVATRLDEAGISARQVADQLGHRNPSMTTDVYMGRKTTVAAAATILGRPSTREPESP</sequence>
<feature type="domain" description="Tyr recombinase" evidence="5">
    <location>
        <begin position="180"/>
        <end position="372"/>
    </location>
</feature>
<evidence type="ECO:0000256" key="1">
    <source>
        <dbReference type="ARBA" id="ARBA00008857"/>
    </source>
</evidence>
<evidence type="ECO:0000256" key="3">
    <source>
        <dbReference type="ARBA" id="ARBA00023125"/>
    </source>
</evidence>
<keyword evidence="7" id="KW-1185">Reference proteome</keyword>
<dbReference type="PROSITE" id="PS51898">
    <property type="entry name" value="TYR_RECOMBINASE"/>
    <property type="match status" value="1"/>
</dbReference>
<organism evidence="6 7">
    <name type="scientific">Nocardioides astragali</name>
    <dbReference type="NCBI Taxonomy" id="1776736"/>
    <lineage>
        <taxon>Bacteria</taxon>
        <taxon>Bacillati</taxon>
        <taxon>Actinomycetota</taxon>
        <taxon>Actinomycetes</taxon>
        <taxon>Propionibacteriales</taxon>
        <taxon>Nocardioidaceae</taxon>
        <taxon>Nocardioides</taxon>
    </lineage>
</organism>
<evidence type="ECO:0000256" key="4">
    <source>
        <dbReference type="ARBA" id="ARBA00023172"/>
    </source>
</evidence>
<evidence type="ECO:0000259" key="5">
    <source>
        <dbReference type="PROSITE" id="PS51898"/>
    </source>
</evidence>
<dbReference type="EMBL" id="JBHTCH010000017">
    <property type="protein sequence ID" value="MFC7361323.1"/>
    <property type="molecule type" value="Genomic_DNA"/>
</dbReference>
<dbReference type="PANTHER" id="PTHR30629:SF2">
    <property type="entry name" value="PROPHAGE INTEGRASE INTS-RELATED"/>
    <property type="match status" value="1"/>
</dbReference>
<dbReference type="InterPro" id="IPR011010">
    <property type="entry name" value="DNA_brk_join_enz"/>
</dbReference>
<keyword evidence="4" id="KW-0233">DNA recombination</keyword>
<gene>
    <name evidence="6" type="primary">xerC</name>
    <name evidence="6" type="ORF">ACFQO6_13675</name>
</gene>
<dbReference type="InterPro" id="IPR050808">
    <property type="entry name" value="Phage_Integrase"/>
</dbReference>
<dbReference type="Gene3D" id="1.10.150.130">
    <property type="match status" value="1"/>
</dbReference>
<dbReference type="InterPro" id="IPR002104">
    <property type="entry name" value="Integrase_catalytic"/>
</dbReference>